<dbReference type="Pfam" id="PF00857">
    <property type="entry name" value="Isochorismatase"/>
    <property type="match status" value="1"/>
</dbReference>
<dbReference type="SUPFAM" id="SSF52499">
    <property type="entry name" value="Isochorismatase-like hydrolases"/>
    <property type="match status" value="1"/>
</dbReference>
<dbReference type="RefSeq" id="WP_316434309.1">
    <property type="nucleotide sequence ID" value="NZ_CP053586.1"/>
</dbReference>
<dbReference type="AlphaFoldDB" id="A0AA97AFV1"/>
<proteinExistence type="predicted"/>
<dbReference type="PANTHER" id="PTHR43540:SF6">
    <property type="entry name" value="ISOCHORISMATASE-LIKE DOMAIN-CONTAINING PROTEIN"/>
    <property type="match status" value="1"/>
</dbReference>
<dbReference type="CDD" id="cd00431">
    <property type="entry name" value="cysteine_hydrolases"/>
    <property type="match status" value="1"/>
</dbReference>
<evidence type="ECO:0000259" key="2">
    <source>
        <dbReference type="Pfam" id="PF00857"/>
    </source>
</evidence>
<dbReference type="PANTHER" id="PTHR43540">
    <property type="entry name" value="PEROXYUREIDOACRYLATE/UREIDOACRYLATE AMIDOHYDROLASE-RELATED"/>
    <property type="match status" value="1"/>
</dbReference>
<dbReference type="GO" id="GO:0016787">
    <property type="term" value="F:hydrolase activity"/>
    <property type="evidence" value="ECO:0007669"/>
    <property type="project" value="UniProtKB-KW"/>
</dbReference>
<accession>A0AA97AFV1</accession>
<name>A0AA97AFV1_9CYAN</name>
<gene>
    <name evidence="3" type="ORF">HJG54_07815</name>
</gene>
<dbReference type="InterPro" id="IPR036380">
    <property type="entry name" value="Isochorismatase-like_sf"/>
</dbReference>
<evidence type="ECO:0000256" key="1">
    <source>
        <dbReference type="ARBA" id="ARBA00022801"/>
    </source>
</evidence>
<reference evidence="3" key="1">
    <citation type="submission" date="2020-05" db="EMBL/GenBank/DDBJ databases">
        <authorList>
            <person name="Zhu T."/>
            <person name="Keshari N."/>
            <person name="Lu X."/>
        </authorList>
    </citation>
    <scope>NUCLEOTIDE SEQUENCE</scope>
    <source>
        <strain evidence="3">NK1-12</strain>
    </source>
</reference>
<evidence type="ECO:0000313" key="3">
    <source>
        <dbReference type="EMBL" id="WNZ22769.1"/>
    </source>
</evidence>
<dbReference type="InterPro" id="IPR000868">
    <property type="entry name" value="Isochorismatase-like_dom"/>
</dbReference>
<keyword evidence="1 3" id="KW-0378">Hydrolase</keyword>
<dbReference type="InterPro" id="IPR050272">
    <property type="entry name" value="Isochorismatase-like_hydrls"/>
</dbReference>
<dbReference type="EMBL" id="CP053586">
    <property type="protein sequence ID" value="WNZ22769.1"/>
    <property type="molecule type" value="Genomic_DNA"/>
</dbReference>
<feature type="domain" description="Isochorismatase-like" evidence="2">
    <location>
        <begin position="23"/>
        <end position="195"/>
    </location>
</feature>
<dbReference type="Gene3D" id="3.40.50.850">
    <property type="entry name" value="Isochorismatase-like"/>
    <property type="match status" value="1"/>
</dbReference>
<sequence length="215" mass="23505">MQTAFGLNIPMTLEEVCHPERMALLVYDMQVGVAQQLPGAIEFIQQVKQVVEVARSHKMRIFFSRHTTLPKEIAGVAQLKGAMALQRAATVAEVEPNFLPESAAHAIVPALSPLPSEVAFDKLMLSAFVGSYLDLALRDARIEAIAVVGAVLEFGIEPTVRNAADLGYTTVLIQDACYSFSEQNRARSLQNLQSASLITDSHTFKTTLDQVHEVL</sequence>
<organism evidence="3">
    <name type="scientific">Leptolyngbya sp. NK1-12</name>
    <dbReference type="NCBI Taxonomy" id="2547451"/>
    <lineage>
        <taxon>Bacteria</taxon>
        <taxon>Bacillati</taxon>
        <taxon>Cyanobacteriota</taxon>
        <taxon>Cyanophyceae</taxon>
        <taxon>Leptolyngbyales</taxon>
        <taxon>Leptolyngbyaceae</taxon>
        <taxon>Leptolyngbya group</taxon>
        <taxon>Leptolyngbya</taxon>
    </lineage>
</organism>
<protein>
    <submittedName>
        <fullName evidence="3">Cysteine hydrolase</fullName>
    </submittedName>
</protein>